<proteinExistence type="predicted"/>
<dbReference type="AlphaFoldDB" id="A0A077EFP4"/>
<reference evidence="1" key="2">
    <citation type="journal article" date="2015" name="Genome Biol. Evol.">
        <title>Complete Genome Sequence and Transcriptomic Analysis of the Novel Pathogen Elizabethkingia anophelis in Response to Oxidative Stress.</title>
        <authorList>
            <person name="Li Y."/>
            <person name="Liu Y."/>
            <person name="Chew S.C."/>
            <person name="Tay M."/>
            <person name="Salido M.M."/>
            <person name="Teo J."/>
            <person name="Lauro F.M."/>
            <person name="Givskov M."/>
            <person name="Yang L."/>
        </authorList>
    </citation>
    <scope>NUCLEOTIDE SEQUENCE</scope>
    <source>
        <strain evidence="1">NUHP1</strain>
    </source>
</reference>
<name>A0A077EFP4_9FLAO</name>
<accession>A0A077EFP4</accession>
<dbReference type="GeneID" id="56683752"/>
<evidence type="ECO:0000313" key="1">
    <source>
        <dbReference type="EMBL" id="AIL46461.1"/>
    </source>
</evidence>
<dbReference type="KEGG" id="eao:BD94_2686"/>
<dbReference type="EMBL" id="CP007547">
    <property type="protein sequence ID" value="AIL46461.1"/>
    <property type="molecule type" value="Genomic_DNA"/>
</dbReference>
<dbReference type="RefSeq" id="WP_009090508.1">
    <property type="nucleotide sequence ID" value="NZ_CP007547.1"/>
</dbReference>
<sequence>MKKKILTLTFLGGVIICFGQSIAGKYAESAIIAPDKVRNMMQNDVVIITDKSVSKKIWVSNLIGNTTFYAVRNAANDEKELYNIPPQNIGGYAVNIGCIVFDKEEKQISIALNNKSNCIGMSQSDYGNISIGKDGIKAGSVKVGSNGEISAGGTKIGKKGVNINTKEALSGLQYVGTKM</sequence>
<dbReference type="HOGENOM" id="CLU_128215_0_0_10"/>
<dbReference type="STRING" id="1338011.BD94_2686"/>
<protein>
    <submittedName>
        <fullName evidence="1">Uncharacterized protein</fullName>
    </submittedName>
</protein>
<reference evidence="1" key="1">
    <citation type="journal article" date="2013" name="Lancet">
        <title>First case of E anophelis outbreak in an intensive-care unit.</title>
        <authorList>
            <person name="Teo J."/>
            <person name="Tan S.Y."/>
            <person name="Tay M."/>
            <person name="Ding Y."/>
            <person name="Kjelleberg S."/>
            <person name="Givskov M."/>
            <person name="Lin R.T."/>
            <person name="Yang L."/>
        </authorList>
    </citation>
    <scope>NUCLEOTIDE SEQUENCE [LARGE SCALE GENOMIC DNA]</scope>
    <source>
        <strain evidence="1">NUHP1</strain>
    </source>
</reference>
<dbReference type="Proteomes" id="UP000028933">
    <property type="component" value="Chromosome"/>
</dbReference>
<dbReference type="eggNOG" id="ENOG5032WS2">
    <property type="taxonomic scope" value="Bacteria"/>
</dbReference>
<organism evidence="1 2">
    <name type="scientific">Elizabethkingia anophelis NUHP1</name>
    <dbReference type="NCBI Taxonomy" id="1338011"/>
    <lineage>
        <taxon>Bacteria</taxon>
        <taxon>Pseudomonadati</taxon>
        <taxon>Bacteroidota</taxon>
        <taxon>Flavobacteriia</taxon>
        <taxon>Flavobacteriales</taxon>
        <taxon>Weeksellaceae</taxon>
        <taxon>Elizabethkingia</taxon>
    </lineage>
</organism>
<gene>
    <name evidence="1" type="ORF">BD94_2686</name>
</gene>
<evidence type="ECO:0000313" key="2">
    <source>
        <dbReference type="Proteomes" id="UP000028933"/>
    </source>
</evidence>